<feature type="domain" description="EGF-like" evidence="11">
    <location>
        <begin position="761"/>
        <end position="772"/>
    </location>
</feature>
<feature type="compositionally biased region" description="Low complexity" evidence="10">
    <location>
        <begin position="165"/>
        <end position="177"/>
    </location>
</feature>
<keyword evidence="7" id="KW-1133">Transmembrane helix</keyword>
<feature type="compositionally biased region" description="Polar residues" evidence="10">
    <location>
        <begin position="124"/>
        <end position="144"/>
    </location>
</feature>
<reference evidence="12 13" key="1">
    <citation type="submission" date="2019-01" db="EMBL/GenBank/DDBJ databases">
        <title>A draft genome assembly of the solar-powered sea slug Elysia chlorotica.</title>
        <authorList>
            <person name="Cai H."/>
            <person name="Li Q."/>
            <person name="Fang X."/>
            <person name="Li J."/>
            <person name="Curtis N.E."/>
            <person name="Altenburger A."/>
            <person name="Shibata T."/>
            <person name="Feng M."/>
            <person name="Maeda T."/>
            <person name="Schwartz J.A."/>
            <person name="Shigenobu S."/>
            <person name="Lundholm N."/>
            <person name="Nishiyama T."/>
            <person name="Yang H."/>
            <person name="Hasebe M."/>
            <person name="Li S."/>
            <person name="Pierce S.K."/>
            <person name="Wang J."/>
        </authorList>
    </citation>
    <scope>NUCLEOTIDE SEQUENCE [LARGE SCALE GENOMIC DNA]</scope>
    <source>
        <strain evidence="12">EC2010</strain>
        <tissue evidence="12">Whole organism of an adult</tissue>
    </source>
</reference>
<keyword evidence="9" id="KW-0472">Membrane</keyword>
<dbReference type="EMBL" id="RQTK01000975">
    <property type="protein sequence ID" value="RUS73122.1"/>
    <property type="molecule type" value="Genomic_DNA"/>
</dbReference>
<dbReference type="PANTHER" id="PTHR11214">
    <property type="entry name" value="BETA-1,3-N-ACETYLGLUCOSAMINYLTRANSFERASE"/>
    <property type="match status" value="1"/>
</dbReference>
<feature type="region of interest" description="Disordered" evidence="10">
    <location>
        <begin position="46"/>
        <end position="183"/>
    </location>
</feature>
<dbReference type="CDD" id="cd00055">
    <property type="entry name" value="EGF_Lam"/>
    <property type="match status" value="1"/>
</dbReference>
<protein>
    <recommendedName>
        <fullName evidence="11">EGF-like domain-containing protein</fullName>
    </recommendedName>
</protein>
<keyword evidence="6" id="KW-0735">Signal-anchor</keyword>
<evidence type="ECO:0000256" key="8">
    <source>
        <dbReference type="ARBA" id="ARBA00023034"/>
    </source>
</evidence>
<dbReference type="Proteomes" id="UP000271974">
    <property type="component" value="Unassembled WGS sequence"/>
</dbReference>
<evidence type="ECO:0000256" key="7">
    <source>
        <dbReference type="ARBA" id="ARBA00022989"/>
    </source>
</evidence>
<dbReference type="PROSITE" id="PS00022">
    <property type="entry name" value="EGF_1"/>
    <property type="match status" value="1"/>
</dbReference>
<dbReference type="InterPro" id="IPR000742">
    <property type="entry name" value="EGF"/>
</dbReference>
<dbReference type="Pfam" id="PF01762">
    <property type="entry name" value="Galactosyl_T"/>
    <property type="match status" value="1"/>
</dbReference>
<evidence type="ECO:0000256" key="5">
    <source>
        <dbReference type="ARBA" id="ARBA00022692"/>
    </source>
</evidence>
<evidence type="ECO:0000313" key="13">
    <source>
        <dbReference type="Proteomes" id="UP000271974"/>
    </source>
</evidence>
<dbReference type="AlphaFoldDB" id="A0A3S1AV88"/>
<gene>
    <name evidence="12" type="ORF">EGW08_019120</name>
</gene>
<evidence type="ECO:0000256" key="1">
    <source>
        <dbReference type="ARBA" id="ARBA00004323"/>
    </source>
</evidence>
<dbReference type="GO" id="GO:0000139">
    <property type="term" value="C:Golgi membrane"/>
    <property type="evidence" value="ECO:0007669"/>
    <property type="project" value="UniProtKB-SubCell"/>
</dbReference>
<dbReference type="InterPro" id="IPR002049">
    <property type="entry name" value="LE_dom"/>
</dbReference>
<evidence type="ECO:0000256" key="3">
    <source>
        <dbReference type="ARBA" id="ARBA00022676"/>
    </source>
</evidence>
<evidence type="ECO:0000256" key="2">
    <source>
        <dbReference type="ARBA" id="ARBA00008661"/>
    </source>
</evidence>
<comment type="subcellular location">
    <subcellularLocation>
        <location evidence="1">Golgi apparatus membrane</location>
        <topology evidence="1">Single-pass type II membrane protein</topology>
    </subcellularLocation>
</comment>
<name>A0A3S1AV88_ELYCH</name>
<proteinExistence type="inferred from homology"/>
<keyword evidence="13" id="KW-1185">Reference proteome</keyword>
<dbReference type="OrthoDB" id="5945826at2759"/>
<comment type="similarity">
    <text evidence="2">Belongs to the glycosyltransferase 31 family.</text>
</comment>
<keyword evidence="5" id="KW-0812">Transmembrane</keyword>
<dbReference type="InterPro" id="IPR002659">
    <property type="entry name" value="Glyco_trans_31"/>
</dbReference>
<organism evidence="12 13">
    <name type="scientific">Elysia chlorotica</name>
    <name type="common">Eastern emerald elysia</name>
    <name type="synonym">Sea slug</name>
    <dbReference type="NCBI Taxonomy" id="188477"/>
    <lineage>
        <taxon>Eukaryota</taxon>
        <taxon>Metazoa</taxon>
        <taxon>Spiralia</taxon>
        <taxon>Lophotrochozoa</taxon>
        <taxon>Mollusca</taxon>
        <taxon>Gastropoda</taxon>
        <taxon>Heterobranchia</taxon>
        <taxon>Euthyneura</taxon>
        <taxon>Panpulmonata</taxon>
        <taxon>Sacoglossa</taxon>
        <taxon>Placobranchoidea</taxon>
        <taxon>Plakobranchidae</taxon>
        <taxon>Elysia</taxon>
    </lineage>
</organism>
<keyword evidence="3" id="KW-0328">Glycosyltransferase</keyword>
<feature type="compositionally biased region" description="Basic and acidic residues" evidence="10">
    <location>
        <begin position="147"/>
        <end position="160"/>
    </location>
</feature>
<dbReference type="PANTHER" id="PTHR11214:SF314">
    <property type="entry name" value="HEXOSYLTRANSFERASE"/>
    <property type="match status" value="1"/>
</dbReference>
<accession>A0A3S1AV88</accession>
<evidence type="ECO:0000256" key="4">
    <source>
        <dbReference type="ARBA" id="ARBA00022679"/>
    </source>
</evidence>
<comment type="caution">
    <text evidence="12">The sequence shown here is derived from an EMBL/GenBank/DDBJ whole genome shotgun (WGS) entry which is preliminary data.</text>
</comment>
<keyword evidence="8" id="KW-0333">Golgi apparatus</keyword>
<evidence type="ECO:0000313" key="12">
    <source>
        <dbReference type="EMBL" id="RUS73122.1"/>
    </source>
</evidence>
<dbReference type="GO" id="GO:0006493">
    <property type="term" value="P:protein O-linked glycosylation"/>
    <property type="evidence" value="ECO:0007669"/>
    <property type="project" value="TreeGrafter"/>
</dbReference>
<evidence type="ECO:0000256" key="6">
    <source>
        <dbReference type="ARBA" id="ARBA00022968"/>
    </source>
</evidence>
<feature type="compositionally biased region" description="Basic and acidic residues" evidence="10">
    <location>
        <begin position="49"/>
        <end position="82"/>
    </location>
</feature>
<dbReference type="Gene3D" id="3.90.550.50">
    <property type="match status" value="1"/>
</dbReference>
<feature type="compositionally biased region" description="Basic and acidic residues" evidence="10">
    <location>
        <begin position="95"/>
        <end position="111"/>
    </location>
</feature>
<evidence type="ECO:0000256" key="10">
    <source>
        <dbReference type="SAM" id="MobiDB-lite"/>
    </source>
</evidence>
<evidence type="ECO:0000259" key="11">
    <source>
        <dbReference type="PROSITE" id="PS00022"/>
    </source>
</evidence>
<sequence length="1261" mass="142725">MASFRARVILLGFAMLSLIGIQIYRIHFDSGPIVLTQDQITEISPESVHPAKSEDFQAPDSKRFHHWNEKRSVQRKERHAPEENTASPSSSDSLSSREDHSEKTDNSDKRNSASVNRSPHKAKQVQNTARQKKQQPNGKQSSKQTHGHLDKASGHSSDNKKPHRISSPSGSNSSHIRGVPKSTRGITKSSRWFHLGELGTDFEYYNMSWRRVSLITDNITIDISKYMNGPPVYRAPVLAHNPKLCDVDGELYLLVIVPSLPRHHVIRAVIRDTWASPAYNGGLWAGRPLTDKVRLVFSFGGTNYTDDDKALLRLELKEYQDILVMDFIDSYQNLSIKMANTLFWAGHFCKDARHVLKADEDTYVHLPQLISLVKRVEKITDSFVLGHQHTHENPQVVRKGRWRVGLEYLLPFYPRYIVGHSYVISGHAVPSILTTLKQIPGVAKLNNIPRLHSRAFAGTFYKQVLCNVTRGYYVSLTFCCKEHLLTLYKHAVEGMCDSARFDHIPTRRCRFFRHMHPLQFIKKTNMTEMKKVPQRVPGPDDMKQLESLLNLGAGLIGGMGKRNVKDDKDEEYEDIRERMFWVPANDNDGELRKPRPVETAILASVCTFASAMKVLEVPRTMGDRDVYTKFWEKMIFLLALGTVTPAMSEAADTVSFSISTSDCLNDQIKYRPMMLRKEDSSQVRCVIICRRVPNSKVAIHLEEKISSKTCICLGAMQPEPVSELQTDGSDCTFYSWLEELPSSGDSAEECENKGKMVNGVCECPEGVAGERCEFIVPQHCSAQYDHIYDGLVYRSFDKLEAVKDFVRHVKVIFVYNDTVFVAQVTSQELKKTHDSYTGLDETIWAGQVPFVMKKTAQGAYPDKPKLEAFSVLTTLKLHNVEINLEGSHYRYVGTVMEDIIIKALPSSVGTIAYGVGQTSTKVLESLILEGAEILTGSAVVLGQDDILLHSTKRLRTASDFRPLFSPSFEIPMHSTQSSAYLKHDYTILNSFSTTTSPDAGDWLVDTCWYRATTDHKDVYDELSADHLRRAVSQGRRARVVVDGFSAVTRAVYLLDHYVLFQSAPYLHPRDIISYNEGIGHQLTSTHKTTIQCIHKPTSYEVKIAPLRDHVDNLEWFVDARSATELYITDLKGRYISGHIETLFREASIGMDIQLVIEFLNLDTEDSITLSVTVDNIYFPSEDVLVAEIRNILFISTSAIYYDLMETDHCAMVNLLAHSKTGLSGMVYALGDSYYNVEWRFGVPTDGGRIRWFVRGFQWESD</sequence>
<keyword evidence="4" id="KW-0808">Transferase</keyword>
<evidence type="ECO:0000256" key="9">
    <source>
        <dbReference type="ARBA" id="ARBA00023136"/>
    </source>
</evidence>
<dbReference type="GO" id="GO:0016758">
    <property type="term" value="F:hexosyltransferase activity"/>
    <property type="evidence" value="ECO:0007669"/>
    <property type="project" value="InterPro"/>
</dbReference>